<dbReference type="Proteomes" id="UP000663887">
    <property type="component" value="Unassembled WGS sequence"/>
</dbReference>
<sequence>MTTSRGYTNNGGHFGMSFDDLDDMQPQNHRFSSIALRPYKQEYQHQETRNEDRRETSKSEHSNFCSKQCMIGLAIGLIIGVLLVIAVAVPVAVLKTCPLGAISSTPNWIGTFQMDNECDITTCCCLSNQVKFFQTTNNQLRMTANAIGICNGSPTTIFLTLPMPTGFQMIITWSGEPIRLQLGLDNSYMAFVNIDVGYCSATALRTSYNVGSMKSMNLVLIMFILPITIGIMK</sequence>
<evidence type="ECO:0000313" key="5">
    <source>
        <dbReference type="EMBL" id="CAF1972003.1"/>
    </source>
</evidence>
<dbReference type="Proteomes" id="UP000663842">
    <property type="component" value="Unassembled WGS sequence"/>
</dbReference>
<evidence type="ECO:0000313" key="3">
    <source>
        <dbReference type="EMBL" id="CAF1661478.1"/>
    </source>
</evidence>
<evidence type="ECO:0000313" key="9">
    <source>
        <dbReference type="Proteomes" id="UP000663855"/>
    </source>
</evidence>
<feature type="transmembrane region" description="Helical" evidence="1">
    <location>
        <begin position="215"/>
        <end position="232"/>
    </location>
</feature>
<keyword evidence="10" id="KW-1185">Reference proteome</keyword>
<accession>A0A815QY31</accession>
<keyword evidence="1" id="KW-1133">Transmembrane helix</keyword>
<dbReference type="EMBL" id="CAJNOW010017921">
    <property type="protein sequence ID" value="CAF1661478.1"/>
    <property type="molecule type" value="Genomic_DNA"/>
</dbReference>
<evidence type="ECO:0000313" key="10">
    <source>
        <dbReference type="Proteomes" id="UP000663866"/>
    </source>
</evidence>
<evidence type="ECO:0000313" key="7">
    <source>
        <dbReference type="EMBL" id="CAF4211287.1"/>
    </source>
</evidence>
<keyword evidence="1" id="KW-0812">Transmembrane</keyword>
<evidence type="ECO:0000313" key="6">
    <source>
        <dbReference type="EMBL" id="CAF2035124.1"/>
    </source>
</evidence>
<name>A0A815QY31_9BILA</name>
<dbReference type="EMBL" id="CAJNRG010001613">
    <property type="protein sequence ID" value="CAF2035124.1"/>
    <property type="molecule type" value="Genomic_DNA"/>
</dbReference>
<evidence type="ECO:0000313" key="8">
    <source>
        <dbReference type="EMBL" id="CAF4223708.1"/>
    </source>
</evidence>
<dbReference type="EMBL" id="CAJNRF010000633">
    <property type="protein sequence ID" value="CAF1972003.1"/>
    <property type="molecule type" value="Genomic_DNA"/>
</dbReference>
<evidence type="ECO:0000313" key="2">
    <source>
        <dbReference type="EMBL" id="CAF1469394.1"/>
    </source>
</evidence>
<dbReference type="EMBL" id="CAJNOV010011922">
    <property type="protein sequence ID" value="CAF1469394.1"/>
    <property type="molecule type" value="Genomic_DNA"/>
</dbReference>
<protein>
    <submittedName>
        <fullName evidence="2">Uncharacterized protein</fullName>
    </submittedName>
</protein>
<evidence type="ECO:0000313" key="4">
    <source>
        <dbReference type="EMBL" id="CAF1925646.1"/>
    </source>
</evidence>
<dbReference type="Proteomes" id="UP000663834">
    <property type="component" value="Unassembled WGS sequence"/>
</dbReference>
<dbReference type="EMBL" id="CAJOBG010007238">
    <property type="protein sequence ID" value="CAF4211287.1"/>
    <property type="molecule type" value="Genomic_DNA"/>
</dbReference>
<feature type="transmembrane region" description="Helical" evidence="1">
    <location>
        <begin position="70"/>
        <end position="94"/>
    </location>
</feature>
<reference evidence="2" key="1">
    <citation type="submission" date="2021-02" db="EMBL/GenBank/DDBJ databases">
        <authorList>
            <person name="Nowell W R."/>
        </authorList>
    </citation>
    <scope>NUCLEOTIDE SEQUENCE</scope>
</reference>
<dbReference type="Proteomes" id="UP000663856">
    <property type="component" value="Unassembled WGS sequence"/>
</dbReference>
<gene>
    <name evidence="2" type="ORF">CJN711_LOCUS25568</name>
    <name evidence="3" type="ORF">KQP761_LOCUS32157</name>
    <name evidence="4" type="ORF">MBJ925_LOCUS3286</name>
    <name evidence="7" type="ORF">OVN521_LOCUS26919</name>
    <name evidence="8" type="ORF">UXM345_LOCUS29248</name>
    <name evidence="5" type="ORF">WKI299_LOCUS3369</name>
    <name evidence="6" type="ORF">XDN619_LOCUS5777</name>
</gene>
<proteinExistence type="predicted"/>
<organism evidence="2 9">
    <name type="scientific">Rotaria magnacalcarata</name>
    <dbReference type="NCBI Taxonomy" id="392030"/>
    <lineage>
        <taxon>Eukaryota</taxon>
        <taxon>Metazoa</taxon>
        <taxon>Spiralia</taxon>
        <taxon>Gnathifera</taxon>
        <taxon>Rotifera</taxon>
        <taxon>Eurotatoria</taxon>
        <taxon>Bdelloidea</taxon>
        <taxon>Philodinida</taxon>
        <taxon>Philodinidae</taxon>
        <taxon>Rotaria</taxon>
    </lineage>
</organism>
<dbReference type="Proteomes" id="UP000663866">
    <property type="component" value="Unassembled WGS sequence"/>
</dbReference>
<dbReference type="EMBL" id="CAJOBF010007099">
    <property type="protein sequence ID" value="CAF4223708.1"/>
    <property type="molecule type" value="Genomic_DNA"/>
</dbReference>
<dbReference type="EMBL" id="CAJNRE010000327">
    <property type="protein sequence ID" value="CAF1925646.1"/>
    <property type="molecule type" value="Genomic_DNA"/>
</dbReference>
<evidence type="ECO:0000256" key="1">
    <source>
        <dbReference type="SAM" id="Phobius"/>
    </source>
</evidence>
<dbReference type="Proteomes" id="UP000663824">
    <property type="component" value="Unassembled WGS sequence"/>
</dbReference>
<dbReference type="OrthoDB" id="10024398at2759"/>
<dbReference type="AlphaFoldDB" id="A0A815QY31"/>
<keyword evidence="1" id="KW-0472">Membrane</keyword>
<dbReference type="Proteomes" id="UP000663855">
    <property type="component" value="Unassembled WGS sequence"/>
</dbReference>
<comment type="caution">
    <text evidence="2">The sequence shown here is derived from an EMBL/GenBank/DDBJ whole genome shotgun (WGS) entry which is preliminary data.</text>
</comment>